<proteinExistence type="predicted"/>
<dbReference type="Proteomes" id="UP001268542">
    <property type="component" value="Unassembled WGS sequence"/>
</dbReference>
<evidence type="ECO:0000256" key="6">
    <source>
        <dbReference type="SAM" id="Phobius"/>
    </source>
</evidence>
<accession>A0ABU3PXB1</accession>
<keyword evidence="4 6" id="KW-1133">Transmembrane helix</keyword>
<evidence type="ECO:0000256" key="1">
    <source>
        <dbReference type="ARBA" id="ARBA00004651"/>
    </source>
</evidence>
<evidence type="ECO:0000313" key="9">
    <source>
        <dbReference type="EMBL" id="MDT9593789.1"/>
    </source>
</evidence>
<dbReference type="InterPro" id="IPR018076">
    <property type="entry name" value="T2SS_GspF_dom"/>
</dbReference>
<feature type="signal peptide" evidence="7">
    <location>
        <begin position="1"/>
        <end position="28"/>
    </location>
</feature>
<dbReference type="InterPro" id="IPR042094">
    <property type="entry name" value="T2SS_GspF_sf"/>
</dbReference>
<dbReference type="EMBL" id="JAVYII010000005">
    <property type="protein sequence ID" value="MDT9593789.1"/>
    <property type="molecule type" value="Genomic_DNA"/>
</dbReference>
<dbReference type="Pfam" id="PF00482">
    <property type="entry name" value="T2SSF"/>
    <property type="match status" value="1"/>
</dbReference>
<evidence type="ECO:0000256" key="3">
    <source>
        <dbReference type="ARBA" id="ARBA00022692"/>
    </source>
</evidence>
<keyword evidence="3 6" id="KW-0812">Transmembrane</keyword>
<dbReference type="Gene3D" id="3.40.50.410">
    <property type="entry name" value="von Willebrand factor, type A domain"/>
    <property type="match status" value="1"/>
</dbReference>
<keyword evidence="2" id="KW-1003">Cell membrane</keyword>
<dbReference type="SMART" id="SM00327">
    <property type="entry name" value="VWA"/>
    <property type="match status" value="1"/>
</dbReference>
<dbReference type="SUPFAM" id="SSF53300">
    <property type="entry name" value="vWA-like"/>
    <property type="match status" value="1"/>
</dbReference>
<keyword evidence="5 6" id="KW-0472">Membrane</keyword>
<comment type="caution">
    <text evidence="9">The sequence shown here is derived from an EMBL/GenBank/DDBJ whole genome shotgun (WGS) entry which is preliminary data.</text>
</comment>
<feature type="transmembrane region" description="Helical" evidence="6">
    <location>
        <begin position="424"/>
        <end position="442"/>
    </location>
</feature>
<dbReference type="PROSITE" id="PS50234">
    <property type="entry name" value="VWFA"/>
    <property type="match status" value="1"/>
</dbReference>
<evidence type="ECO:0000256" key="7">
    <source>
        <dbReference type="SAM" id="SignalP"/>
    </source>
</evidence>
<name>A0ABU3PXB1_9ACTN</name>
<dbReference type="PANTHER" id="PTHR35007:SF1">
    <property type="entry name" value="PILUS ASSEMBLY PROTEIN"/>
    <property type="match status" value="1"/>
</dbReference>
<dbReference type="PANTHER" id="PTHR35007">
    <property type="entry name" value="INTEGRAL MEMBRANE PROTEIN-RELATED"/>
    <property type="match status" value="1"/>
</dbReference>
<evidence type="ECO:0000256" key="2">
    <source>
        <dbReference type="ARBA" id="ARBA00022475"/>
    </source>
</evidence>
<feature type="transmembrane region" description="Helical" evidence="6">
    <location>
        <begin position="324"/>
        <end position="345"/>
    </location>
</feature>
<dbReference type="InterPro" id="IPR002035">
    <property type="entry name" value="VWF_A"/>
</dbReference>
<reference evidence="9 10" key="1">
    <citation type="submission" date="2023-08" db="EMBL/GenBank/DDBJ databases">
        <title>Nocardioides seae sp. nov., a bacterium isolated from a soil.</title>
        <authorList>
            <person name="Wang X."/>
        </authorList>
    </citation>
    <scope>NUCLEOTIDE SEQUENCE [LARGE SCALE GENOMIC DNA]</scope>
    <source>
        <strain evidence="9 10">YZH12</strain>
    </source>
</reference>
<evidence type="ECO:0000256" key="4">
    <source>
        <dbReference type="ARBA" id="ARBA00022989"/>
    </source>
</evidence>
<feature type="chain" id="PRO_5045804151" evidence="7">
    <location>
        <begin position="29"/>
        <end position="651"/>
    </location>
</feature>
<sequence>MIRTPSVRLPAALAAAALLGVPVGAAHAQEPTDPATTVSIDLIEPGEEFLDVLVTLPAGTQVADDGVQAFLDDEPATAQVDQDVSAIARTAVLTMDTSLSMEEDDRLEGAEEAALRFLDTVPADVSVGLVTFDAEPVTVLEPTLDHDAVRAAVQDLETAEDTALYAAVQDAVALLGAEGQRQVLLVSDGEDSVGGDLPATVAQLEETGVRLDAVALDDDSDLASLTTLAEASGGSVLQADAESIAGVLEGEAQTLASQVALQVTVPPGVDGSTAQLRVEVTDAGGATTTASAVAPLGDLAVAAAPAGDGPPPAPSSAGFVLPAWTFWAGVGTFAVGLLAALVLALGRRRPEPTAADRVTSYTEAVSAQSLRKAPADEARRRDPDVALEQAKDAARQVLSRNKGLEARISARLEGAGSALKPAEWLLAHVGIFVAFGVVGALVSGGSIVVGLIFLALGAVLPWVWLGVKRSRRQKAFNSALPDTLQLMSSALSAGLSLAQACDTITREGQEPIASEFKRVLVETRLGVGLEDALSDLAERYDSKDFRWVVMAIRIQREVGGNLGELLDTVGFTMREREYLRRQVDTLAAEGKLSAYVIGGLPPAFFLYLLVANPTYVRPLYTTVLGLLLLVVGLVVLSGGAFWMKKIVSVKV</sequence>
<dbReference type="RefSeq" id="WP_315733283.1">
    <property type="nucleotide sequence ID" value="NZ_JAVYII010000005.1"/>
</dbReference>
<dbReference type="Pfam" id="PF13519">
    <property type="entry name" value="VWA_2"/>
    <property type="match status" value="1"/>
</dbReference>
<protein>
    <submittedName>
        <fullName evidence="9">Type II secretion system F family protein</fullName>
    </submittedName>
</protein>
<organism evidence="9 10">
    <name type="scientific">Nocardioides imazamoxiresistens</name>
    <dbReference type="NCBI Taxonomy" id="3231893"/>
    <lineage>
        <taxon>Bacteria</taxon>
        <taxon>Bacillati</taxon>
        <taxon>Actinomycetota</taxon>
        <taxon>Actinomycetes</taxon>
        <taxon>Propionibacteriales</taxon>
        <taxon>Nocardioidaceae</taxon>
        <taxon>Nocardioides</taxon>
    </lineage>
</organism>
<dbReference type="InterPro" id="IPR036465">
    <property type="entry name" value="vWFA_dom_sf"/>
</dbReference>
<feature type="transmembrane region" description="Helical" evidence="6">
    <location>
        <begin position="622"/>
        <end position="643"/>
    </location>
</feature>
<feature type="transmembrane region" description="Helical" evidence="6">
    <location>
        <begin position="448"/>
        <end position="467"/>
    </location>
</feature>
<evidence type="ECO:0000256" key="5">
    <source>
        <dbReference type="ARBA" id="ARBA00023136"/>
    </source>
</evidence>
<evidence type="ECO:0000313" key="10">
    <source>
        <dbReference type="Proteomes" id="UP001268542"/>
    </source>
</evidence>
<dbReference type="Gene3D" id="1.20.81.30">
    <property type="entry name" value="Type II secretion system (T2SS), domain F"/>
    <property type="match status" value="1"/>
</dbReference>
<gene>
    <name evidence="9" type="ORF">RDV89_11970</name>
</gene>
<keyword evidence="10" id="KW-1185">Reference proteome</keyword>
<keyword evidence="7" id="KW-0732">Signal</keyword>
<evidence type="ECO:0000259" key="8">
    <source>
        <dbReference type="PROSITE" id="PS50234"/>
    </source>
</evidence>
<feature type="transmembrane region" description="Helical" evidence="6">
    <location>
        <begin position="592"/>
        <end position="610"/>
    </location>
</feature>
<feature type="domain" description="VWFA" evidence="8">
    <location>
        <begin position="90"/>
        <end position="259"/>
    </location>
</feature>
<comment type="subcellular location">
    <subcellularLocation>
        <location evidence="1">Cell membrane</location>
        <topology evidence="1">Multi-pass membrane protein</topology>
    </subcellularLocation>
</comment>